<evidence type="ECO:0000259" key="9">
    <source>
        <dbReference type="PROSITE" id="PS50868"/>
    </source>
</evidence>
<dbReference type="InterPro" id="IPR050973">
    <property type="entry name" value="H3K9_Histone-Lys_N-MTase"/>
</dbReference>
<evidence type="ECO:0000256" key="4">
    <source>
        <dbReference type="ARBA" id="ARBA00022679"/>
    </source>
</evidence>
<dbReference type="PROSITE" id="PS50868">
    <property type="entry name" value="POST_SET"/>
    <property type="match status" value="1"/>
</dbReference>
<keyword evidence="11" id="KW-1185">Reference proteome</keyword>
<sequence length="139" mass="15630">MDKNLRYPLTTGKSRIAGTGAFAGKAIGAKCKLGNMGGEIITYREAQRRVKKQPGGVLFMVEFDHEPIALDASVNVNALRFINHSCDPNTYMRRAYRKVEFYTLRPIRKGEELTCDYGETHHEGTLPCKCGAKNCRKFI</sequence>
<evidence type="ECO:0000256" key="2">
    <source>
        <dbReference type="ARBA" id="ARBA00022454"/>
    </source>
</evidence>
<dbReference type="SUPFAM" id="SSF82199">
    <property type="entry name" value="SET domain"/>
    <property type="match status" value="1"/>
</dbReference>
<dbReference type="PROSITE" id="PS50280">
    <property type="entry name" value="SET"/>
    <property type="match status" value="1"/>
</dbReference>
<name>A0ABS9KX48_9BACT</name>
<keyword evidence="2" id="KW-0158">Chromosome</keyword>
<evidence type="ECO:0000313" key="11">
    <source>
        <dbReference type="Proteomes" id="UP001165367"/>
    </source>
</evidence>
<organism evidence="10 11">
    <name type="scientific">Terrimonas ginsenosidimutans</name>
    <dbReference type="NCBI Taxonomy" id="2908004"/>
    <lineage>
        <taxon>Bacteria</taxon>
        <taxon>Pseudomonadati</taxon>
        <taxon>Bacteroidota</taxon>
        <taxon>Chitinophagia</taxon>
        <taxon>Chitinophagales</taxon>
        <taxon>Chitinophagaceae</taxon>
        <taxon>Terrimonas</taxon>
    </lineage>
</organism>
<keyword evidence="5" id="KW-0949">S-adenosyl-L-methionine</keyword>
<evidence type="ECO:0000256" key="3">
    <source>
        <dbReference type="ARBA" id="ARBA00022603"/>
    </source>
</evidence>
<feature type="domain" description="SET" evidence="8">
    <location>
        <begin position="7"/>
        <end position="118"/>
    </location>
</feature>
<evidence type="ECO:0000256" key="1">
    <source>
        <dbReference type="ARBA" id="ARBA00004286"/>
    </source>
</evidence>
<keyword evidence="7" id="KW-0862">Zinc</keyword>
<dbReference type="Proteomes" id="UP001165367">
    <property type="component" value="Unassembled WGS sequence"/>
</dbReference>
<dbReference type="RefSeq" id="WP_237875454.1">
    <property type="nucleotide sequence ID" value="NZ_JAKLTR010000016.1"/>
</dbReference>
<dbReference type="PANTHER" id="PTHR46223">
    <property type="entry name" value="HISTONE-LYSINE N-METHYLTRANSFERASE SUV39H"/>
    <property type="match status" value="1"/>
</dbReference>
<dbReference type="InterPro" id="IPR001214">
    <property type="entry name" value="SET_dom"/>
</dbReference>
<evidence type="ECO:0000313" key="10">
    <source>
        <dbReference type="EMBL" id="MCG2616917.1"/>
    </source>
</evidence>
<evidence type="ECO:0000256" key="7">
    <source>
        <dbReference type="ARBA" id="ARBA00022833"/>
    </source>
</evidence>
<gene>
    <name evidence="10" type="ORF">LZZ85_21650</name>
</gene>
<proteinExistence type="predicted"/>
<dbReference type="Pfam" id="PF00856">
    <property type="entry name" value="SET"/>
    <property type="match status" value="1"/>
</dbReference>
<dbReference type="PANTHER" id="PTHR46223:SF3">
    <property type="entry name" value="HISTONE-LYSINE N-METHYLTRANSFERASE SET-23"/>
    <property type="match status" value="1"/>
</dbReference>
<accession>A0ABS9KX48</accession>
<evidence type="ECO:0000256" key="6">
    <source>
        <dbReference type="ARBA" id="ARBA00022723"/>
    </source>
</evidence>
<dbReference type="Gene3D" id="2.170.270.10">
    <property type="entry name" value="SET domain"/>
    <property type="match status" value="1"/>
</dbReference>
<keyword evidence="4" id="KW-0808">Transferase</keyword>
<reference evidence="10" key="1">
    <citation type="submission" date="2022-01" db="EMBL/GenBank/DDBJ databases">
        <authorList>
            <person name="Jo J.-H."/>
            <person name="Im W.-T."/>
        </authorList>
    </citation>
    <scope>NUCLEOTIDE SEQUENCE</scope>
    <source>
        <strain evidence="10">NA20</strain>
    </source>
</reference>
<dbReference type="SMART" id="SM00317">
    <property type="entry name" value="SET"/>
    <property type="match status" value="1"/>
</dbReference>
<keyword evidence="3" id="KW-0489">Methyltransferase</keyword>
<dbReference type="InterPro" id="IPR046341">
    <property type="entry name" value="SET_dom_sf"/>
</dbReference>
<keyword evidence="6" id="KW-0479">Metal-binding</keyword>
<comment type="caution">
    <text evidence="10">The sequence shown here is derived from an EMBL/GenBank/DDBJ whole genome shotgun (WGS) entry which is preliminary data.</text>
</comment>
<evidence type="ECO:0000256" key="5">
    <source>
        <dbReference type="ARBA" id="ARBA00022691"/>
    </source>
</evidence>
<evidence type="ECO:0000259" key="8">
    <source>
        <dbReference type="PROSITE" id="PS50280"/>
    </source>
</evidence>
<dbReference type="EMBL" id="JAKLTR010000016">
    <property type="protein sequence ID" value="MCG2616917.1"/>
    <property type="molecule type" value="Genomic_DNA"/>
</dbReference>
<dbReference type="InterPro" id="IPR003616">
    <property type="entry name" value="Post-SET_dom"/>
</dbReference>
<protein>
    <submittedName>
        <fullName evidence="10">SET domain-containing protein-lysine N-methyltransferase</fullName>
    </submittedName>
</protein>
<feature type="domain" description="Post-SET" evidence="9">
    <location>
        <begin position="124"/>
        <end position="139"/>
    </location>
</feature>
<comment type="subcellular location">
    <subcellularLocation>
        <location evidence="1">Chromosome</location>
    </subcellularLocation>
</comment>